<dbReference type="EMBL" id="OC001469">
    <property type="protein sequence ID" value="CAD7259990.1"/>
    <property type="molecule type" value="Genomic_DNA"/>
</dbReference>
<protein>
    <submittedName>
        <fullName evidence="2">Uncharacterized protein</fullName>
    </submittedName>
</protein>
<evidence type="ECO:0000256" key="1">
    <source>
        <dbReference type="SAM" id="MobiDB-lite"/>
    </source>
</evidence>
<reference evidence="2" key="1">
    <citation type="submission" date="2020-11" db="EMBL/GenBank/DDBJ databases">
        <authorList>
            <person name="Tran Van P."/>
        </authorList>
    </citation>
    <scope>NUCLEOTIDE SEQUENCE</scope>
</reference>
<feature type="region of interest" description="Disordered" evidence="1">
    <location>
        <begin position="142"/>
        <end position="175"/>
    </location>
</feature>
<feature type="compositionally biased region" description="Polar residues" evidence="1">
    <location>
        <begin position="142"/>
        <end position="152"/>
    </location>
</feature>
<accession>A0A7R9ATA0</accession>
<gene>
    <name evidence="2" type="ORF">TSIB3V08_LOCUS4183</name>
</gene>
<sequence>MKLGYSDEFLSDGFGVVVRMLQTRRGTGITGGTVLLKPDGPPDARPPTDTVLTGVVGQLPTSSYFRRRGNQMQPRLGIGRKTSSFVQVVVRMGMISRVRARLQSLHTLTKLDPRDQDEKTAKTERKVVADCVALPDGHVIGVTSQHTINTPHSDPGPPRFNHEHAKQRTLSRSLE</sequence>
<organism evidence="2">
    <name type="scientific">Timema shepardi</name>
    <name type="common">Walking stick</name>
    <dbReference type="NCBI Taxonomy" id="629360"/>
    <lineage>
        <taxon>Eukaryota</taxon>
        <taxon>Metazoa</taxon>
        <taxon>Ecdysozoa</taxon>
        <taxon>Arthropoda</taxon>
        <taxon>Hexapoda</taxon>
        <taxon>Insecta</taxon>
        <taxon>Pterygota</taxon>
        <taxon>Neoptera</taxon>
        <taxon>Polyneoptera</taxon>
        <taxon>Phasmatodea</taxon>
        <taxon>Timematodea</taxon>
        <taxon>Timematoidea</taxon>
        <taxon>Timematidae</taxon>
        <taxon>Timema</taxon>
    </lineage>
</organism>
<evidence type="ECO:0000313" key="2">
    <source>
        <dbReference type="EMBL" id="CAD7259990.1"/>
    </source>
</evidence>
<dbReference type="AlphaFoldDB" id="A0A7R9ATA0"/>
<name>A0A7R9ATA0_TIMSH</name>
<proteinExistence type="predicted"/>